<reference evidence="4" key="1">
    <citation type="submission" date="2017-11" db="EMBL/GenBank/DDBJ databases">
        <title>The draft genome sequence of Chromatocurvus sp. F02.</title>
        <authorList>
            <person name="Du Z.-J."/>
            <person name="Chang Y.-Q."/>
        </authorList>
    </citation>
    <scope>NUCLEOTIDE SEQUENCE [LARGE SCALE GENOMIC DNA]</scope>
    <source>
        <strain evidence="4">F02</strain>
    </source>
</reference>
<evidence type="ECO:0000313" key="4">
    <source>
        <dbReference type="Proteomes" id="UP000234845"/>
    </source>
</evidence>
<feature type="non-terminal residue" evidence="3">
    <location>
        <position position="1"/>
    </location>
</feature>
<proteinExistence type="predicted"/>
<gene>
    <name evidence="3" type="ORF">CWI75_16840</name>
</gene>
<name>A0A2N5XYU2_9GAMM</name>
<keyword evidence="1" id="KW-0812">Transmembrane</keyword>
<dbReference type="EMBL" id="PKLZ01000015">
    <property type="protein sequence ID" value="PLW81292.1"/>
    <property type="molecule type" value="Genomic_DNA"/>
</dbReference>
<dbReference type="Proteomes" id="UP000234845">
    <property type="component" value="Unassembled WGS sequence"/>
</dbReference>
<dbReference type="Pfam" id="PF07589">
    <property type="entry name" value="PEP-CTERM"/>
    <property type="match status" value="1"/>
</dbReference>
<evidence type="ECO:0000259" key="2">
    <source>
        <dbReference type="Pfam" id="PF07589"/>
    </source>
</evidence>
<evidence type="ECO:0000313" key="3">
    <source>
        <dbReference type="EMBL" id="PLW81292.1"/>
    </source>
</evidence>
<sequence length="382" mass="40090">KSLLKTSIIFWGDYNSTIYDREVPDSNARSSGVITFDGAETLSPGLKVVNDAPSGDPNDAPGGGDVFNCIMASSLASCNSPRQSGKRFKLDRTGIDAIDLVFGTNPDGTFSIPGNDGLYKVFQKSGNATGSSLPDFTATLGTGIGADFQSSTADDGLSFVDFGADPKNSQFSSLFARGLFGSTDEVHPLDGYFDTQRAGYGLQLTSADSFTSTGIFGAYSALFGDLLSYTQVPNGVFYDDDGNADTDNVLLAHQLADGSWVQNRSLELVDDVVTVATIAFLNNGTSYDTLAELLAALADSSGVSTCDVVADGVACLTGVEGVDVIEDLAKFNLTYSIDPTQFMGSEFTLRLASVAAVPEPAGIAIFALGLGALGFTRRRRLR</sequence>
<feature type="transmembrane region" description="Helical" evidence="1">
    <location>
        <begin position="351"/>
        <end position="375"/>
    </location>
</feature>
<comment type="caution">
    <text evidence="3">The sequence shown here is derived from an EMBL/GenBank/DDBJ whole genome shotgun (WGS) entry which is preliminary data.</text>
</comment>
<evidence type="ECO:0000256" key="1">
    <source>
        <dbReference type="SAM" id="Phobius"/>
    </source>
</evidence>
<accession>A0A2N5XYU2</accession>
<dbReference type="AlphaFoldDB" id="A0A2N5XYU2"/>
<dbReference type="NCBIfam" id="TIGR02595">
    <property type="entry name" value="PEP_CTERM"/>
    <property type="match status" value="1"/>
</dbReference>
<organism evidence="3 4">
    <name type="scientific">Kineobactrum sediminis</name>
    <dbReference type="NCBI Taxonomy" id="1905677"/>
    <lineage>
        <taxon>Bacteria</taxon>
        <taxon>Pseudomonadati</taxon>
        <taxon>Pseudomonadota</taxon>
        <taxon>Gammaproteobacteria</taxon>
        <taxon>Cellvibrionales</taxon>
        <taxon>Halieaceae</taxon>
        <taxon>Kineobactrum</taxon>
    </lineage>
</organism>
<keyword evidence="1" id="KW-1133">Transmembrane helix</keyword>
<dbReference type="NCBIfam" id="NF033657">
    <property type="entry name" value="choice_anch_F"/>
    <property type="match status" value="1"/>
</dbReference>
<dbReference type="RefSeq" id="WP_146003625.1">
    <property type="nucleotide sequence ID" value="NZ_PKLZ01000015.1"/>
</dbReference>
<dbReference type="OrthoDB" id="7486720at2"/>
<keyword evidence="1" id="KW-0472">Membrane</keyword>
<protein>
    <recommendedName>
        <fullName evidence="2">Ice-binding protein C-terminal domain-containing protein</fullName>
    </recommendedName>
</protein>
<feature type="domain" description="Ice-binding protein C-terminal" evidence="2">
    <location>
        <begin position="356"/>
        <end position="380"/>
    </location>
</feature>
<dbReference type="InterPro" id="IPR013424">
    <property type="entry name" value="Ice-binding_C"/>
</dbReference>
<keyword evidence="4" id="KW-1185">Reference proteome</keyword>